<keyword evidence="12" id="KW-0677">Repeat</keyword>
<dbReference type="SUPFAM" id="SSF56112">
    <property type="entry name" value="Protein kinase-like (PK-like)"/>
    <property type="match status" value="1"/>
</dbReference>
<dbReference type="GO" id="GO:0009409">
    <property type="term" value="P:response to cold"/>
    <property type="evidence" value="ECO:0007669"/>
    <property type="project" value="UniProtKB-ARBA"/>
</dbReference>
<evidence type="ECO:0000313" key="26">
    <source>
        <dbReference type="Proteomes" id="UP000655225"/>
    </source>
</evidence>
<dbReference type="Pfam" id="PF00560">
    <property type="entry name" value="LRR_1"/>
    <property type="match status" value="5"/>
</dbReference>
<comment type="similarity">
    <text evidence="2">Belongs to the protein kinase superfamily. Ser/Thr protein kinase family.</text>
</comment>
<dbReference type="InterPro" id="IPR032675">
    <property type="entry name" value="LRR_dom_sf"/>
</dbReference>
<name>A0A834ZLG2_TETSI</name>
<evidence type="ECO:0000256" key="10">
    <source>
        <dbReference type="ARBA" id="ARBA00022692"/>
    </source>
</evidence>
<evidence type="ECO:0000256" key="20">
    <source>
        <dbReference type="ARBA" id="ARBA00047899"/>
    </source>
</evidence>
<dbReference type="InterPro" id="IPR000719">
    <property type="entry name" value="Prot_kinase_dom"/>
</dbReference>
<dbReference type="SMART" id="SM00220">
    <property type="entry name" value="S_TKc"/>
    <property type="match status" value="1"/>
</dbReference>
<dbReference type="InterPro" id="IPR017441">
    <property type="entry name" value="Protein_kinase_ATP_BS"/>
</dbReference>
<accession>A0A834ZLG2</accession>
<dbReference type="GO" id="GO:0048508">
    <property type="term" value="P:embryonic meristem development"/>
    <property type="evidence" value="ECO:0007669"/>
    <property type="project" value="UniProtKB-ARBA"/>
</dbReference>
<keyword evidence="5" id="KW-1003">Cell membrane</keyword>
<dbReference type="InterPro" id="IPR001611">
    <property type="entry name" value="Leu-rich_rpt"/>
</dbReference>
<dbReference type="SUPFAM" id="SSF52058">
    <property type="entry name" value="L domain-like"/>
    <property type="match status" value="1"/>
</dbReference>
<dbReference type="PROSITE" id="PS00108">
    <property type="entry name" value="PROTEIN_KINASE_ST"/>
    <property type="match status" value="1"/>
</dbReference>
<evidence type="ECO:0000256" key="19">
    <source>
        <dbReference type="ARBA" id="ARBA00023180"/>
    </source>
</evidence>
<evidence type="ECO:0000256" key="22">
    <source>
        <dbReference type="PROSITE-ProRule" id="PRU10141"/>
    </source>
</evidence>
<comment type="caution">
    <text evidence="25">The sequence shown here is derived from an EMBL/GenBank/DDBJ whole genome shotgun (WGS) entry which is preliminary data.</text>
</comment>
<evidence type="ECO:0000256" key="1">
    <source>
        <dbReference type="ARBA" id="ARBA00004251"/>
    </source>
</evidence>
<dbReference type="GO" id="GO:0005524">
    <property type="term" value="F:ATP binding"/>
    <property type="evidence" value="ECO:0007669"/>
    <property type="project" value="UniProtKB-UniRule"/>
</dbReference>
<feature type="domain" description="Protein kinase" evidence="24">
    <location>
        <begin position="818"/>
        <end position="1090"/>
    </location>
</feature>
<dbReference type="FunFam" id="3.80.10.10:FF:000095">
    <property type="entry name" value="LRR receptor-like serine/threonine-protein kinase GSO1"/>
    <property type="match status" value="1"/>
</dbReference>
<keyword evidence="10 23" id="KW-0812">Transmembrane</keyword>
<evidence type="ECO:0000256" key="14">
    <source>
        <dbReference type="ARBA" id="ARBA00022777"/>
    </source>
</evidence>
<keyword evidence="19" id="KW-0325">Glycoprotein</keyword>
<evidence type="ECO:0000259" key="24">
    <source>
        <dbReference type="PROSITE" id="PS50011"/>
    </source>
</evidence>
<evidence type="ECO:0000313" key="25">
    <source>
        <dbReference type="EMBL" id="KAF8408522.1"/>
    </source>
</evidence>
<dbReference type="GO" id="GO:0009414">
    <property type="term" value="P:response to water deprivation"/>
    <property type="evidence" value="ECO:0007669"/>
    <property type="project" value="UniProtKB-ARBA"/>
</dbReference>
<dbReference type="PROSITE" id="PS50011">
    <property type="entry name" value="PROTEIN_KINASE_DOM"/>
    <property type="match status" value="1"/>
</dbReference>
<dbReference type="InterPro" id="IPR013210">
    <property type="entry name" value="LRR_N_plant-typ"/>
</dbReference>
<dbReference type="InterPro" id="IPR011009">
    <property type="entry name" value="Kinase-like_dom_sf"/>
</dbReference>
<evidence type="ECO:0000256" key="16">
    <source>
        <dbReference type="ARBA" id="ARBA00022989"/>
    </source>
</evidence>
<dbReference type="PROSITE" id="PS00107">
    <property type="entry name" value="PROTEIN_KINASE_ATP"/>
    <property type="match status" value="1"/>
</dbReference>
<reference evidence="25 26" key="1">
    <citation type="submission" date="2020-04" db="EMBL/GenBank/DDBJ databases">
        <title>Plant Genome Project.</title>
        <authorList>
            <person name="Zhang R.-G."/>
        </authorList>
    </citation>
    <scope>NUCLEOTIDE SEQUENCE [LARGE SCALE GENOMIC DNA]</scope>
    <source>
        <strain evidence="25">YNK0</strain>
        <tissue evidence="25">Leaf</tissue>
    </source>
</reference>
<keyword evidence="8" id="KW-0433">Leucine-rich repeat</keyword>
<dbReference type="PANTHER" id="PTHR48056">
    <property type="entry name" value="LRR RECEPTOR-LIKE SERINE/THREONINE-PROTEIN KINASE-RELATED"/>
    <property type="match status" value="1"/>
</dbReference>
<evidence type="ECO:0000256" key="4">
    <source>
        <dbReference type="ARBA" id="ARBA00022473"/>
    </source>
</evidence>
<dbReference type="CDD" id="cd14066">
    <property type="entry name" value="STKc_IRAK"/>
    <property type="match status" value="1"/>
</dbReference>
<dbReference type="InterPro" id="IPR008271">
    <property type="entry name" value="Ser/Thr_kinase_AS"/>
</dbReference>
<dbReference type="Pfam" id="PF00069">
    <property type="entry name" value="Pkinase"/>
    <property type="match status" value="1"/>
</dbReference>
<evidence type="ECO:0000256" key="6">
    <source>
        <dbReference type="ARBA" id="ARBA00022527"/>
    </source>
</evidence>
<dbReference type="EMBL" id="JABCRI010000004">
    <property type="protein sequence ID" value="KAF8408522.1"/>
    <property type="molecule type" value="Genomic_DNA"/>
</dbReference>
<evidence type="ECO:0000256" key="17">
    <source>
        <dbReference type="ARBA" id="ARBA00023136"/>
    </source>
</evidence>
<gene>
    <name evidence="25" type="ORF">HHK36_007678</name>
</gene>
<dbReference type="Gene3D" id="3.80.10.10">
    <property type="entry name" value="Ribonuclease Inhibitor"/>
    <property type="match status" value="4"/>
</dbReference>
<keyword evidence="7" id="KW-0597">Phosphoprotein</keyword>
<comment type="subcellular location">
    <subcellularLocation>
        <location evidence="1">Cell membrane</location>
        <topology evidence="1">Single-pass type I membrane protein</topology>
    </subcellularLocation>
</comment>
<keyword evidence="26" id="KW-1185">Reference proteome</keyword>
<dbReference type="Pfam" id="PF08263">
    <property type="entry name" value="LRRNT_2"/>
    <property type="match status" value="1"/>
</dbReference>
<evidence type="ECO:0000256" key="23">
    <source>
        <dbReference type="SAM" id="Phobius"/>
    </source>
</evidence>
<keyword evidence="13 22" id="KW-0547">Nucleotide-binding</keyword>
<dbReference type="Gene3D" id="3.30.200.20">
    <property type="entry name" value="Phosphorylase Kinase, domain 1"/>
    <property type="match status" value="1"/>
</dbReference>
<evidence type="ECO:0000256" key="18">
    <source>
        <dbReference type="ARBA" id="ARBA00023170"/>
    </source>
</evidence>
<dbReference type="InterPro" id="IPR003591">
    <property type="entry name" value="Leu-rich_rpt_typical-subtyp"/>
</dbReference>
<organism evidence="25 26">
    <name type="scientific">Tetracentron sinense</name>
    <name type="common">Spur-leaf</name>
    <dbReference type="NCBI Taxonomy" id="13715"/>
    <lineage>
        <taxon>Eukaryota</taxon>
        <taxon>Viridiplantae</taxon>
        <taxon>Streptophyta</taxon>
        <taxon>Embryophyta</taxon>
        <taxon>Tracheophyta</taxon>
        <taxon>Spermatophyta</taxon>
        <taxon>Magnoliopsida</taxon>
        <taxon>Trochodendrales</taxon>
        <taxon>Trochodendraceae</taxon>
        <taxon>Tetracentron</taxon>
    </lineage>
</organism>
<dbReference type="GO" id="GO:0009945">
    <property type="term" value="P:radial axis specification"/>
    <property type="evidence" value="ECO:0007669"/>
    <property type="project" value="UniProtKB-ARBA"/>
</dbReference>
<dbReference type="GO" id="GO:0009942">
    <property type="term" value="P:longitudinal axis specification"/>
    <property type="evidence" value="ECO:0007669"/>
    <property type="project" value="UniProtKB-ARBA"/>
</dbReference>
<dbReference type="AlphaFoldDB" id="A0A834ZLG2"/>
<dbReference type="FunFam" id="1.10.510.10:FF:000192">
    <property type="entry name" value="LRR receptor-like serine/threonine-protein kinase RPK2"/>
    <property type="match status" value="1"/>
</dbReference>
<keyword evidence="14" id="KW-0418">Kinase</keyword>
<feature type="transmembrane region" description="Helical" evidence="23">
    <location>
        <begin position="756"/>
        <end position="780"/>
    </location>
</feature>
<evidence type="ECO:0000256" key="15">
    <source>
        <dbReference type="ARBA" id="ARBA00022840"/>
    </source>
</evidence>
<protein>
    <recommendedName>
        <fullName evidence="3">non-specific serine/threonine protein kinase</fullName>
        <ecNumber evidence="3">2.7.11.1</ecNumber>
    </recommendedName>
</protein>
<evidence type="ECO:0000256" key="7">
    <source>
        <dbReference type="ARBA" id="ARBA00022553"/>
    </source>
</evidence>
<dbReference type="FunFam" id="3.80.10.10:FF:000275">
    <property type="entry name" value="Leucine-rich repeat receptor-like protein kinase"/>
    <property type="match status" value="1"/>
</dbReference>
<dbReference type="SUPFAM" id="SSF52047">
    <property type="entry name" value="RNI-like"/>
    <property type="match status" value="1"/>
</dbReference>
<dbReference type="GO" id="GO:0004674">
    <property type="term" value="F:protein serine/threonine kinase activity"/>
    <property type="evidence" value="ECO:0007669"/>
    <property type="project" value="UniProtKB-KW"/>
</dbReference>
<keyword evidence="6" id="KW-0723">Serine/threonine-protein kinase</keyword>
<evidence type="ECO:0000256" key="13">
    <source>
        <dbReference type="ARBA" id="ARBA00022741"/>
    </source>
</evidence>
<feature type="binding site" evidence="22">
    <location>
        <position position="846"/>
    </location>
    <ligand>
        <name>ATP</name>
        <dbReference type="ChEBI" id="CHEBI:30616"/>
    </ligand>
</feature>
<proteinExistence type="inferred from homology"/>
<keyword evidence="17 23" id="KW-0472">Membrane</keyword>
<evidence type="ECO:0000256" key="12">
    <source>
        <dbReference type="ARBA" id="ARBA00022737"/>
    </source>
</evidence>
<dbReference type="Proteomes" id="UP000655225">
    <property type="component" value="Unassembled WGS sequence"/>
</dbReference>
<dbReference type="GO" id="GO:0005886">
    <property type="term" value="C:plasma membrane"/>
    <property type="evidence" value="ECO:0007669"/>
    <property type="project" value="UniProtKB-SubCell"/>
</dbReference>
<dbReference type="FunFam" id="3.30.200.20:FF:000260">
    <property type="entry name" value="LRR receptor-like serine/threonine-protein kinase RPK2"/>
    <property type="match status" value="1"/>
</dbReference>
<evidence type="ECO:0000256" key="8">
    <source>
        <dbReference type="ARBA" id="ARBA00022614"/>
    </source>
</evidence>
<sequence length="1156" mass="127544">MATHLAKIWTPWQHLLDEKIAARARARNPAKMTALGFLLFSFAFAEAAFTSASKDVMPLLSFKSSVSFDPSNLLSDWNPAKHHCHWYGVTCDSVSGRVISLNITGTMTSPSTVSDFNFTLSAKHSLLAGRLAPSIGNLTELRILSIPYNAFFGHIPPELRSLQSLEVLELQGNNFSGRIPHQISSLSCLRLLNLSYNLFSGPIPNKLIGFAGITTVDLSYNQLSGGITVDPSSRCESLSHLKLSGNFLVDTIPPEIGNCSNLMSLLLDGNILEGRIPAEIGRISKLRVLDVSRNSLIDKIPKELANCRQLSVLVLTNLVDFQSAEDSLPESSRGEFNAFVGGIPFEILLLPNLEILWAPRANLRGRLPNNWNNSCKLRVLNLGQNYITGLIPERMGMCKNLSFLDLSSNGLWGYLPSQLQVPCMVYFNISRNSLSGSLPQFIKSSCTNSVVSNSNFLDKEDSEKTYSVTPIWCSQMNSLVRLMLDEIFVVLHDFSWNSFVGSLPLFLFGDEFLPTNRKSIYRLLLNNNQFNGSLPDELFSACKDLQSFEVNLSVNQISGGITQRLLLDCLQLTGFEAADNRIAGPIPPSIGDSQMLQHLDLRGNRLYGSVPDQLGRLKGLKWILLGENILTGEIPTQLGQLASLMVLDLSGNALTGCIPPSLTNATNLEVVLLEHNRLLGEIPSSFSTLVSLTKLDVSFNNLSGHIPHLQHSSDCNGFKGNAFLHPCPDPYSAPPAGLPFPLELHKWHSRSQLKSFVIVMVASASVLVCILLVIVLVLVLGRRKLGRLASLRRNVVVTFTDVPTELNYDNVVRATGNFSVRNLIGTGGFGSTYKAELVPGFLVAVKRLSMGRFHGIQQFDAEIRTLGRIRHKNLVTLIGYHMGEVEVFLIYNYLSGGNLETFIHDRSGKSIQWPVIHKIALDIAQALAYLHYSCVPRIVHRDIKPSNILLDEELNAHLSDFGLAKLLEVSETHATTDVAGTFGYVAPEYATTCRVSDKADVYSFGVVLLELMSGKRSLDPSFSDYGNGFNIVAWGKLLIKEGRSFELFSPELWEAGPKENLLGMLRLALACTVESLAVRPSMKHVENPDLWKWLTSQWPPPEAVSSNPVFSAVQDKVMNNLNSHAALEKRAIAGQPWVRGWDDMRRGRDSPISGNQ</sequence>
<keyword evidence="4" id="KW-0217">Developmental protein</keyword>
<dbReference type="FunFam" id="3.80.10.10:FF:000041">
    <property type="entry name" value="LRR receptor-like serine/threonine-protein kinase ERECTA"/>
    <property type="match status" value="1"/>
</dbReference>
<dbReference type="EC" id="2.7.11.1" evidence="3"/>
<evidence type="ECO:0000256" key="21">
    <source>
        <dbReference type="ARBA" id="ARBA00048679"/>
    </source>
</evidence>
<evidence type="ECO:0000256" key="5">
    <source>
        <dbReference type="ARBA" id="ARBA00022475"/>
    </source>
</evidence>
<keyword evidence="11" id="KW-0732">Signal</keyword>
<evidence type="ECO:0000256" key="3">
    <source>
        <dbReference type="ARBA" id="ARBA00012513"/>
    </source>
</evidence>
<dbReference type="Gene3D" id="1.10.510.10">
    <property type="entry name" value="Transferase(Phosphotransferase) domain 1"/>
    <property type="match status" value="1"/>
</dbReference>
<dbReference type="Pfam" id="PF13855">
    <property type="entry name" value="LRR_8"/>
    <property type="match status" value="2"/>
</dbReference>
<evidence type="ECO:0000256" key="2">
    <source>
        <dbReference type="ARBA" id="ARBA00008684"/>
    </source>
</evidence>
<dbReference type="OrthoDB" id="1896041at2759"/>
<keyword evidence="16 23" id="KW-1133">Transmembrane helix</keyword>
<dbReference type="InterPro" id="IPR050647">
    <property type="entry name" value="Plant_LRR-RLKs"/>
</dbReference>
<keyword evidence="15 22" id="KW-0067">ATP-binding</keyword>
<evidence type="ECO:0000256" key="11">
    <source>
        <dbReference type="ARBA" id="ARBA00022729"/>
    </source>
</evidence>
<keyword evidence="9" id="KW-0808">Transferase</keyword>
<comment type="catalytic activity">
    <reaction evidence="20">
        <text>L-threonyl-[protein] + ATP = O-phospho-L-threonyl-[protein] + ADP + H(+)</text>
        <dbReference type="Rhea" id="RHEA:46608"/>
        <dbReference type="Rhea" id="RHEA-COMP:11060"/>
        <dbReference type="Rhea" id="RHEA-COMP:11605"/>
        <dbReference type="ChEBI" id="CHEBI:15378"/>
        <dbReference type="ChEBI" id="CHEBI:30013"/>
        <dbReference type="ChEBI" id="CHEBI:30616"/>
        <dbReference type="ChEBI" id="CHEBI:61977"/>
        <dbReference type="ChEBI" id="CHEBI:456216"/>
        <dbReference type="EC" id="2.7.11.1"/>
    </reaction>
</comment>
<keyword evidence="18" id="KW-0675">Receptor</keyword>
<dbReference type="PANTHER" id="PTHR48056:SF63">
    <property type="entry name" value="PROTEIN KINASE DOMAIN-CONTAINING PROTEIN"/>
    <property type="match status" value="1"/>
</dbReference>
<dbReference type="OMA" id="HDFSWNS"/>
<evidence type="ECO:0000256" key="9">
    <source>
        <dbReference type="ARBA" id="ARBA00022679"/>
    </source>
</evidence>
<comment type="catalytic activity">
    <reaction evidence="21">
        <text>L-seryl-[protein] + ATP = O-phospho-L-seryl-[protein] + ADP + H(+)</text>
        <dbReference type="Rhea" id="RHEA:17989"/>
        <dbReference type="Rhea" id="RHEA-COMP:9863"/>
        <dbReference type="Rhea" id="RHEA-COMP:11604"/>
        <dbReference type="ChEBI" id="CHEBI:15378"/>
        <dbReference type="ChEBI" id="CHEBI:29999"/>
        <dbReference type="ChEBI" id="CHEBI:30616"/>
        <dbReference type="ChEBI" id="CHEBI:83421"/>
        <dbReference type="ChEBI" id="CHEBI:456216"/>
        <dbReference type="EC" id="2.7.11.1"/>
    </reaction>
</comment>
<dbReference type="SMART" id="SM00369">
    <property type="entry name" value="LRR_TYP"/>
    <property type="match status" value="6"/>
</dbReference>